<keyword evidence="1" id="KW-0175">Coiled coil</keyword>
<name>A0A1G9W3R2_9FIRM</name>
<dbReference type="Proteomes" id="UP000199182">
    <property type="component" value="Unassembled WGS sequence"/>
</dbReference>
<feature type="coiled-coil region" evidence="1">
    <location>
        <begin position="16"/>
        <end position="50"/>
    </location>
</feature>
<sequence length="72" mass="8221">MPRGIRRTAKSIDEQIAEIQMKIQTCQSKITKLNAEQKSLLASKEKAEMDELYQFVKKSGKTPTELLSQLTH</sequence>
<dbReference type="RefSeq" id="WP_092638173.1">
    <property type="nucleotide sequence ID" value="NZ_FNID01000005.1"/>
</dbReference>
<dbReference type="EMBL" id="FNID01000005">
    <property type="protein sequence ID" value="SDM79130.1"/>
    <property type="molecule type" value="Genomic_DNA"/>
</dbReference>
<organism evidence="2 3">
    <name type="scientific">Acetanaerobacterium elongatum</name>
    <dbReference type="NCBI Taxonomy" id="258515"/>
    <lineage>
        <taxon>Bacteria</taxon>
        <taxon>Bacillati</taxon>
        <taxon>Bacillota</taxon>
        <taxon>Clostridia</taxon>
        <taxon>Eubacteriales</taxon>
        <taxon>Oscillospiraceae</taxon>
        <taxon>Acetanaerobacterium</taxon>
    </lineage>
</organism>
<evidence type="ECO:0000313" key="3">
    <source>
        <dbReference type="Proteomes" id="UP000199182"/>
    </source>
</evidence>
<protein>
    <submittedName>
        <fullName evidence="2">Uncharacterized protein</fullName>
    </submittedName>
</protein>
<dbReference type="AlphaFoldDB" id="A0A1G9W3R2"/>
<accession>A0A1G9W3R2</accession>
<reference evidence="2 3" key="1">
    <citation type="submission" date="2016-10" db="EMBL/GenBank/DDBJ databases">
        <authorList>
            <person name="de Groot N.N."/>
        </authorList>
    </citation>
    <scope>NUCLEOTIDE SEQUENCE [LARGE SCALE GENOMIC DNA]</scope>
    <source>
        <strain evidence="2 3">CGMCC 1.5012</strain>
    </source>
</reference>
<proteinExistence type="predicted"/>
<keyword evidence="3" id="KW-1185">Reference proteome</keyword>
<gene>
    <name evidence="2" type="ORF">SAMN05192585_10534</name>
</gene>
<dbReference type="OrthoDB" id="9927966at2"/>
<evidence type="ECO:0000313" key="2">
    <source>
        <dbReference type="EMBL" id="SDM79130.1"/>
    </source>
</evidence>
<evidence type="ECO:0000256" key="1">
    <source>
        <dbReference type="SAM" id="Coils"/>
    </source>
</evidence>